<dbReference type="Pfam" id="PF00580">
    <property type="entry name" value="UvrD-helicase"/>
    <property type="match status" value="1"/>
</dbReference>
<dbReference type="GO" id="GO:0005829">
    <property type="term" value="C:cytosol"/>
    <property type="evidence" value="ECO:0007669"/>
    <property type="project" value="TreeGrafter"/>
</dbReference>
<dbReference type="FunFam" id="1.10.486.10:FF:000003">
    <property type="entry name" value="ATP-dependent DNA helicase"/>
    <property type="match status" value="1"/>
</dbReference>
<keyword evidence="5 10" id="KW-0067">ATP-binding</keyword>
<dbReference type="PANTHER" id="PTHR11070:SF2">
    <property type="entry name" value="ATP-DEPENDENT DNA HELICASE SRS2"/>
    <property type="match status" value="1"/>
</dbReference>
<dbReference type="GO" id="GO:0016787">
    <property type="term" value="F:hydrolase activity"/>
    <property type="evidence" value="ECO:0007669"/>
    <property type="project" value="UniProtKB-UniRule"/>
</dbReference>
<comment type="similarity">
    <text evidence="1 11">Belongs to the helicase family. UvrD subfamily.</text>
</comment>
<dbReference type="InterPro" id="IPR005751">
    <property type="entry name" value="ATP-dep_DNA_helicase_PcrA"/>
</dbReference>
<evidence type="ECO:0000259" key="12">
    <source>
        <dbReference type="PROSITE" id="PS51198"/>
    </source>
</evidence>
<keyword evidence="7" id="KW-0413">Isomerase</keyword>
<dbReference type="GO" id="GO:0003677">
    <property type="term" value="F:DNA binding"/>
    <property type="evidence" value="ECO:0007669"/>
    <property type="project" value="UniProtKB-KW"/>
</dbReference>
<dbReference type="GO" id="GO:0009314">
    <property type="term" value="P:response to radiation"/>
    <property type="evidence" value="ECO:0007669"/>
    <property type="project" value="UniProtKB-ARBA"/>
</dbReference>
<dbReference type="GO" id="GO:0005524">
    <property type="term" value="F:ATP binding"/>
    <property type="evidence" value="ECO:0007669"/>
    <property type="project" value="UniProtKB-UniRule"/>
</dbReference>
<comment type="catalytic activity">
    <reaction evidence="8">
        <text>Couples ATP hydrolysis with the unwinding of duplex DNA by translocating in the 3'-5' direction.</text>
        <dbReference type="EC" id="5.6.2.4"/>
    </reaction>
</comment>
<keyword evidence="3 10" id="KW-0378">Hydrolase</keyword>
<dbReference type="PROSITE" id="PS51198">
    <property type="entry name" value="UVRD_HELICASE_ATP_BIND"/>
    <property type="match status" value="1"/>
</dbReference>
<evidence type="ECO:0000256" key="6">
    <source>
        <dbReference type="ARBA" id="ARBA00023125"/>
    </source>
</evidence>
<dbReference type="GO" id="GO:0043138">
    <property type="term" value="F:3'-5' DNA helicase activity"/>
    <property type="evidence" value="ECO:0007669"/>
    <property type="project" value="UniProtKB-EC"/>
</dbReference>
<evidence type="ECO:0000256" key="1">
    <source>
        <dbReference type="ARBA" id="ARBA00009922"/>
    </source>
</evidence>
<dbReference type="GO" id="GO:0033202">
    <property type="term" value="C:DNA helicase complex"/>
    <property type="evidence" value="ECO:0007669"/>
    <property type="project" value="TreeGrafter"/>
</dbReference>
<evidence type="ECO:0000313" key="15">
    <source>
        <dbReference type="Proteomes" id="UP000449710"/>
    </source>
</evidence>
<keyword evidence="2 10" id="KW-0547">Nucleotide-binding</keyword>
<dbReference type="InterPro" id="IPR014017">
    <property type="entry name" value="DNA_helicase_UvrD-like_C"/>
</dbReference>
<dbReference type="PANTHER" id="PTHR11070">
    <property type="entry name" value="UVRD / RECB / PCRA DNA HELICASE FAMILY MEMBER"/>
    <property type="match status" value="1"/>
</dbReference>
<dbReference type="GO" id="GO:0000725">
    <property type="term" value="P:recombinational repair"/>
    <property type="evidence" value="ECO:0007669"/>
    <property type="project" value="TreeGrafter"/>
</dbReference>
<evidence type="ECO:0000256" key="7">
    <source>
        <dbReference type="ARBA" id="ARBA00023235"/>
    </source>
</evidence>
<dbReference type="SUPFAM" id="SSF52540">
    <property type="entry name" value="P-loop containing nucleoside triphosphate hydrolases"/>
    <property type="match status" value="1"/>
</dbReference>
<evidence type="ECO:0000259" key="13">
    <source>
        <dbReference type="PROSITE" id="PS51217"/>
    </source>
</evidence>
<evidence type="ECO:0000256" key="2">
    <source>
        <dbReference type="ARBA" id="ARBA00022741"/>
    </source>
</evidence>
<dbReference type="RefSeq" id="WP_160718909.1">
    <property type="nucleotide sequence ID" value="NZ_SUMG01000002.1"/>
</dbReference>
<protein>
    <recommendedName>
        <fullName evidence="11">ATP-dependent DNA helicase</fullName>
        <ecNumber evidence="11">5.6.2.4</ecNumber>
    </recommendedName>
</protein>
<dbReference type="InterPro" id="IPR027417">
    <property type="entry name" value="P-loop_NTPase"/>
</dbReference>
<proteinExistence type="inferred from homology"/>
<evidence type="ECO:0000256" key="4">
    <source>
        <dbReference type="ARBA" id="ARBA00022806"/>
    </source>
</evidence>
<dbReference type="FunFam" id="1.10.10.160:FF:000001">
    <property type="entry name" value="ATP-dependent DNA helicase"/>
    <property type="match status" value="1"/>
</dbReference>
<evidence type="ECO:0000256" key="9">
    <source>
        <dbReference type="ARBA" id="ARBA00048988"/>
    </source>
</evidence>
<dbReference type="Proteomes" id="UP000449710">
    <property type="component" value="Unassembled WGS sequence"/>
</dbReference>
<accession>A0AA43XIN2</accession>
<dbReference type="Gene3D" id="3.40.50.300">
    <property type="entry name" value="P-loop containing nucleotide triphosphate hydrolases"/>
    <property type="match status" value="2"/>
</dbReference>
<dbReference type="CDD" id="cd17932">
    <property type="entry name" value="DEXQc_UvrD"/>
    <property type="match status" value="1"/>
</dbReference>
<sequence>MNINHLNDMQRQAVCETEGPLLVLAGAGSGKTRVLTHRIAYLVEELGTDPYNILAITFTNKAAKEMKERVEELLDKPYYNLWISTFHSACVRILRREIEALGYTKNFGIYDPSDQLVVMKECIKALKLPEKEYHPKGMLGAIGRAKDKLITPDEYLKIEGDDYRNQQIEKLYRMYQRTLRKNNALDFDDLIMKTVTLFKENPKVLRYYQNQFKYILVDEFQDTNMAQYTLVSMLADTHKNICVVGDDDQSIYGWRGADIQNILGFEQDFNKAKTIKLERNYRSTNIILEAANEVVAHNSQRKPKKLWTDNDKGKVLNYYKADQERDEARYIADTIEKQRDQGERAYKDFAILYRTNVQSRIVEEILVQRGIPYQLIGGTRFYDRKEIKDIISYLKAIENPVDDVAIKRIINEPKRGIGKKTIEKIDEYAEMENQDFFLSLKDYQHIPGLTTRVKNKIREFLGVMLRLQETMHTLSITELTETIYQDTGYQESLVAEGTIEAKARLENLEEFKSITMEFDKTSEEGTLEAFLGQVSLETSMDRSDESEEGVMLMTLHSAKGLEFPVVFLPGMEEGIFPSPISIHEGNEEEERRLCYVGITRAMEEVHFIHATMRNIYGNTHVNDMSRFLKEIPENLINMEDPYDRRTAVQKQRMKKTSDFTGEFPMDQVQPGSQVYHPKFGQGKVVGKQGSMLTIIFDKAGLKKIDPAYINLQILE</sequence>
<gene>
    <name evidence="14" type="primary">pcrA</name>
    <name evidence="14" type="ORF">ISALK_03045</name>
</gene>
<dbReference type="EMBL" id="SUMG01000002">
    <property type="protein sequence ID" value="NBG87467.1"/>
    <property type="molecule type" value="Genomic_DNA"/>
</dbReference>
<dbReference type="InterPro" id="IPR000212">
    <property type="entry name" value="DNA_helicase_UvrD/REP"/>
</dbReference>
<organism evidence="14 15">
    <name type="scientific">Isachenkonia alkalipeptolytica</name>
    <dbReference type="NCBI Taxonomy" id="2565777"/>
    <lineage>
        <taxon>Bacteria</taxon>
        <taxon>Bacillati</taxon>
        <taxon>Bacillota</taxon>
        <taxon>Clostridia</taxon>
        <taxon>Eubacteriales</taxon>
        <taxon>Clostridiaceae</taxon>
        <taxon>Isachenkonia</taxon>
    </lineage>
</organism>
<dbReference type="Gene3D" id="1.10.10.160">
    <property type="match status" value="1"/>
</dbReference>
<evidence type="ECO:0000256" key="10">
    <source>
        <dbReference type="PROSITE-ProRule" id="PRU00560"/>
    </source>
</evidence>
<dbReference type="NCBIfam" id="TIGR01073">
    <property type="entry name" value="pcrA"/>
    <property type="match status" value="1"/>
</dbReference>
<dbReference type="InterPro" id="IPR014016">
    <property type="entry name" value="UvrD-like_ATP-bd"/>
</dbReference>
<keyword evidence="6 11" id="KW-0238">DNA-binding</keyword>
<dbReference type="Pfam" id="PF13361">
    <property type="entry name" value="UvrD_C"/>
    <property type="match status" value="1"/>
</dbReference>
<dbReference type="InterPro" id="IPR013986">
    <property type="entry name" value="DExx_box_DNA_helicase_dom_sf"/>
</dbReference>
<dbReference type="EC" id="5.6.2.4" evidence="11"/>
<name>A0AA43XIN2_9CLOT</name>
<dbReference type="GO" id="GO:0006260">
    <property type="term" value="P:DNA replication"/>
    <property type="evidence" value="ECO:0007669"/>
    <property type="project" value="InterPro"/>
</dbReference>
<evidence type="ECO:0000313" key="14">
    <source>
        <dbReference type="EMBL" id="NBG87467.1"/>
    </source>
</evidence>
<evidence type="ECO:0000256" key="8">
    <source>
        <dbReference type="ARBA" id="ARBA00034617"/>
    </source>
</evidence>
<reference evidence="14 15" key="1">
    <citation type="submission" date="2019-04" db="EMBL/GenBank/DDBJ databases">
        <title>Isachenkonia alkalipeptolytica gen. nov. sp. nov. a new anaerobic, alkiliphilic organothrophic bacterium capable to reduce synthesized ferrihydrite isolated from a soda lake.</title>
        <authorList>
            <person name="Toshchakov S.V."/>
            <person name="Zavarzina D.G."/>
            <person name="Zhilina T.N."/>
            <person name="Kostrikina N.A."/>
            <person name="Kublanov I.V."/>
        </authorList>
    </citation>
    <scope>NUCLEOTIDE SEQUENCE [LARGE SCALE GENOMIC DNA]</scope>
    <source>
        <strain evidence="14 15">Z-1701</strain>
    </source>
</reference>
<feature type="domain" description="UvrD-like helicase C-terminal" evidence="13">
    <location>
        <begin position="285"/>
        <end position="560"/>
    </location>
</feature>
<feature type="domain" description="UvrD-like helicase ATP-binding" evidence="12">
    <location>
        <begin position="4"/>
        <end position="284"/>
    </location>
</feature>
<evidence type="ECO:0000256" key="3">
    <source>
        <dbReference type="ARBA" id="ARBA00022801"/>
    </source>
</evidence>
<comment type="catalytic activity">
    <reaction evidence="9 11">
        <text>ATP + H2O = ADP + phosphate + H(+)</text>
        <dbReference type="Rhea" id="RHEA:13065"/>
        <dbReference type="ChEBI" id="CHEBI:15377"/>
        <dbReference type="ChEBI" id="CHEBI:15378"/>
        <dbReference type="ChEBI" id="CHEBI:30616"/>
        <dbReference type="ChEBI" id="CHEBI:43474"/>
        <dbReference type="ChEBI" id="CHEBI:456216"/>
        <dbReference type="EC" id="5.6.2.4"/>
    </reaction>
</comment>
<evidence type="ECO:0000256" key="5">
    <source>
        <dbReference type="ARBA" id="ARBA00022840"/>
    </source>
</evidence>
<evidence type="ECO:0000256" key="11">
    <source>
        <dbReference type="RuleBase" id="RU364053"/>
    </source>
</evidence>
<dbReference type="PROSITE" id="PS51217">
    <property type="entry name" value="UVRD_HELICASE_CTER"/>
    <property type="match status" value="1"/>
</dbReference>
<keyword evidence="4 10" id="KW-0347">Helicase</keyword>
<dbReference type="Gene3D" id="1.10.486.10">
    <property type="entry name" value="PCRA, domain 4"/>
    <property type="match status" value="1"/>
</dbReference>
<keyword evidence="15" id="KW-1185">Reference proteome</keyword>
<dbReference type="AlphaFoldDB" id="A0AA43XIN2"/>
<dbReference type="CDD" id="cd18807">
    <property type="entry name" value="SF1_C_UvrD"/>
    <property type="match status" value="1"/>
</dbReference>
<comment type="caution">
    <text evidence="14">The sequence shown here is derived from an EMBL/GenBank/DDBJ whole genome shotgun (WGS) entry which is preliminary data.</text>
</comment>
<feature type="binding site" evidence="10">
    <location>
        <begin position="25"/>
        <end position="32"/>
    </location>
    <ligand>
        <name>ATP</name>
        <dbReference type="ChEBI" id="CHEBI:30616"/>
    </ligand>
</feature>